<feature type="transmembrane region" description="Helical" evidence="1">
    <location>
        <begin position="133"/>
        <end position="151"/>
    </location>
</feature>
<proteinExistence type="predicted"/>
<dbReference type="EMBL" id="JAMTCD010000006">
    <property type="protein sequence ID" value="MCT7941558.1"/>
    <property type="molecule type" value="Genomic_DNA"/>
</dbReference>
<keyword evidence="1" id="KW-1133">Transmembrane helix</keyword>
<dbReference type="AlphaFoldDB" id="A0A9X2WLN1"/>
<feature type="transmembrane region" description="Helical" evidence="1">
    <location>
        <begin position="163"/>
        <end position="184"/>
    </location>
</feature>
<dbReference type="Proteomes" id="UP001155546">
    <property type="component" value="Unassembled WGS sequence"/>
</dbReference>
<name>A0A9X2WLN1_9GAMM</name>
<accession>A0A9X2WLN1</accession>
<reference evidence="2" key="1">
    <citation type="journal article" date="2023" name="Int. J. Syst. Evol. Microbiol.">
        <title>&lt;i&gt;Shewanella septentrionalis&lt;/i&gt; sp. nov. and &lt;i&gt;Shewanella holmiensis&lt;/i&gt; sp. nov., isolated from Baltic Sea water and sediments.</title>
        <authorList>
            <person name="Martin-Rodriguez A.J."/>
            <person name="Thorell K."/>
            <person name="Joffre E."/>
            <person name="Jensie-Markopoulos S."/>
            <person name="Moore E.R.B."/>
            <person name="Sjoling A."/>
        </authorList>
    </citation>
    <scope>NUCLEOTIDE SEQUENCE</scope>
    <source>
        <strain evidence="2">SP1S2-7</strain>
    </source>
</reference>
<protein>
    <submittedName>
        <fullName evidence="2">Uncharacterized protein</fullName>
    </submittedName>
</protein>
<feature type="transmembrane region" description="Helical" evidence="1">
    <location>
        <begin position="16"/>
        <end position="39"/>
    </location>
</feature>
<sequence>MEFSNPEILEKNTFTFAFALAFAFIGVSIKVVTGLISFYEEVIIKRYFKRLIALKEHVNDSTRVCDYLDKLKENEVFRLASGIQSSSEKNDMLMEIYLLGSADNHDLKRIKRYLVPSGKKVHINVNWTDKLQFLYSFVAALFLIIIGAIFGGDLFVQGTGVGFVAGLFIMALFTITAAIVGSDFRTYNTLKRVRLSLLEKGLIANEQTKIMWFFPHK</sequence>
<organism evidence="2 3">
    <name type="scientific">Shewanella holmiensis</name>
    <dbReference type="NCBI Taxonomy" id="2952222"/>
    <lineage>
        <taxon>Bacteria</taxon>
        <taxon>Pseudomonadati</taxon>
        <taxon>Pseudomonadota</taxon>
        <taxon>Gammaproteobacteria</taxon>
        <taxon>Alteromonadales</taxon>
        <taxon>Shewanellaceae</taxon>
        <taxon>Shewanella</taxon>
    </lineage>
</organism>
<keyword evidence="3" id="KW-1185">Reference proteome</keyword>
<keyword evidence="1" id="KW-0812">Transmembrane</keyword>
<gene>
    <name evidence="2" type="ORF">NE535_07075</name>
</gene>
<evidence type="ECO:0000313" key="3">
    <source>
        <dbReference type="Proteomes" id="UP001155546"/>
    </source>
</evidence>
<dbReference type="RefSeq" id="WP_261297947.1">
    <property type="nucleotide sequence ID" value="NZ_JAMTCD010000006.1"/>
</dbReference>
<comment type="caution">
    <text evidence="2">The sequence shown here is derived from an EMBL/GenBank/DDBJ whole genome shotgun (WGS) entry which is preliminary data.</text>
</comment>
<evidence type="ECO:0000256" key="1">
    <source>
        <dbReference type="SAM" id="Phobius"/>
    </source>
</evidence>
<keyword evidence="1" id="KW-0472">Membrane</keyword>
<evidence type="ECO:0000313" key="2">
    <source>
        <dbReference type="EMBL" id="MCT7941558.1"/>
    </source>
</evidence>